<proteinExistence type="predicted"/>
<dbReference type="EMBL" id="CP004345">
    <property type="protein sequence ID" value="AGG29605.1"/>
    <property type="molecule type" value="Genomic_DNA"/>
</dbReference>
<dbReference type="KEGG" id="mmk:MU9_559"/>
<sequence>MACNIFINHFSLYSLYKSKNLNLVLDNVDNIYIDGAMLVKQINWLFGTNIKRYSFDWSSIAEKTIKYYSFEGKVLFWGGEKQHTDNFISYLSDKNLSKNVTCTDGFTLRLNDISELINKYNYSAVIIGRGTPQQETDLLYLSKEHPNVDFFTCGGFITQVGLFGDIYGEQYSRLPRWLCRIMRQPFVLKRVLYTYPISFIQVFKLRKVLNDHIHKFKEFKL</sequence>
<evidence type="ECO:0000313" key="1">
    <source>
        <dbReference type="EMBL" id="AGG29605.1"/>
    </source>
</evidence>
<dbReference type="GeneID" id="93362194"/>
<name>M1RGZ7_MORMO</name>
<organism evidence="1 2">
    <name type="scientific">Morganella morganii subsp. morganii KT</name>
    <dbReference type="NCBI Taxonomy" id="1124991"/>
    <lineage>
        <taxon>Bacteria</taxon>
        <taxon>Pseudomonadati</taxon>
        <taxon>Pseudomonadota</taxon>
        <taxon>Gammaproteobacteria</taxon>
        <taxon>Enterobacterales</taxon>
        <taxon>Morganellaceae</taxon>
        <taxon>Morganella</taxon>
    </lineage>
</organism>
<dbReference type="HOGENOM" id="CLU_063203_3_3_6"/>
<evidence type="ECO:0000313" key="2">
    <source>
        <dbReference type="Proteomes" id="UP000011834"/>
    </source>
</evidence>
<reference evidence="1 2" key="1">
    <citation type="journal article" date="2012" name="BMC Genomics">
        <title>Whole-genome sequencing and identification of Morganella morganii KT pathogenicity-related genes.</title>
        <authorList>
            <person name="Chen Y.T."/>
            <person name="Peng H.L."/>
            <person name="Shia W.C."/>
            <person name="Hsu F.R."/>
            <person name="Ken C.F."/>
            <person name="Tsao Y.M."/>
            <person name="Chen C.H."/>
            <person name="Liu C.E."/>
            <person name="Hsieh M.F."/>
            <person name="Chen H.C."/>
            <person name="Tang C.Y."/>
            <person name="Ku T.H."/>
        </authorList>
    </citation>
    <scope>NUCLEOTIDE SEQUENCE [LARGE SCALE GENOMIC DNA]</scope>
    <source>
        <strain evidence="1 2">KT</strain>
    </source>
</reference>
<keyword evidence="2" id="KW-1185">Reference proteome</keyword>
<dbReference type="AlphaFoldDB" id="M1RGZ7"/>
<dbReference type="Proteomes" id="UP000011834">
    <property type="component" value="Chromosome"/>
</dbReference>
<dbReference type="RefSeq" id="WP_015422384.1">
    <property type="nucleotide sequence ID" value="NC_020418.1"/>
</dbReference>
<dbReference type="GO" id="GO:0016740">
    <property type="term" value="F:transferase activity"/>
    <property type="evidence" value="ECO:0007669"/>
    <property type="project" value="InterPro"/>
</dbReference>
<dbReference type="eggNOG" id="COG1922">
    <property type="taxonomic scope" value="Bacteria"/>
</dbReference>
<gene>
    <name evidence="1" type="ORF">MU9_559</name>
</gene>
<dbReference type="InterPro" id="IPR004629">
    <property type="entry name" value="WecG_TagA_CpsF"/>
</dbReference>
<dbReference type="Pfam" id="PF03808">
    <property type="entry name" value="Glyco_tran_WecG"/>
    <property type="match status" value="1"/>
</dbReference>
<accession>M1RGZ7</accession>
<protein>
    <submittedName>
        <fullName evidence="1">Uncharacterized protein</fullName>
    </submittedName>
</protein>